<sequence>MAFINKFLVFDSAFAFLSGILVYLFPAQIGGFFFQKETDGVHWHLLRCVGGQVAASSFVSYKFRNSPTTSQTVCHFTRLIPSVLILMLIFQIESETPNLVNPKALLVLKFLMISTLLTHVILLSKSGWKTGTKLAVSNVFGNFLYQLDALASICIGACWMTFPKWLLHRQVLVELDESHEFLGRVMGVNFIASYIVSTHALYWESEKDRNVAVDGRVVCCIAILGGQIWSQTYQHWSGNHWVGISLFSTWTVIALLYRSYLTWNKKTRRD</sequence>
<keyword evidence="3" id="KW-1185">Reference proteome</keyword>
<feature type="transmembrane region" description="Helical" evidence="1">
    <location>
        <begin position="7"/>
        <end position="29"/>
    </location>
</feature>
<evidence type="ECO:0000313" key="3">
    <source>
        <dbReference type="Proteomes" id="UP000005237"/>
    </source>
</evidence>
<feature type="transmembrane region" description="Helical" evidence="1">
    <location>
        <begin position="210"/>
        <end position="229"/>
    </location>
</feature>
<reference evidence="3" key="1">
    <citation type="submission" date="2010-08" db="EMBL/GenBank/DDBJ databases">
        <authorList>
            <consortium name="Caenorhabditis japonica Sequencing Consortium"/>
            <person name="Wilson R.K."/>
        </authorList>
    </citation>
    <scope>NUCLEOTIDE SEQUENCE [LARGE SCALE GENOMIC DNA]</scope>
    <source>
        <strain evidence="3">DF5081</strain>
    </source>
</reference>
<dbReference type="EnsemblMetazoa" id="CJA17917.1">
    <property type="protein sequence ID" value="CJA17917.1"/>
    <property type="gene ID" value="WBGene00137121"/>
</dbReference>
<dbReference type="Proteomes" id="UP000005237">
    <property type="component" value="Unassembled WGS sequence"/>
</dbReference>
<feature type="transmembrane region" description="Helical" evidence="1">
    <location>
        <begin position="182"/>
        <end position="203"/>
    </location>
</feature>
<keyword evidence="1" id="KW-1133">Transmembrane helix</keyword>
<protein>
    <submittedName>
        <fullName evidence="2">Uncharacterized protein</fullName>
    </submittedName>
</protein>
<feature type="transmembrane region" description="Helical" evidence="1">
    <location>
        <begin position="104"/>
        <end position="123"/>
    </location>
</feature>
<feature type="transmembrane region" description="Helical" evidence="1">
    <location>
        <begin position="143"/>
        <end position="162"/>
    </location>
</feature>
<dbReference type="AlphaFoldDB" id="A0A8R1E1U4"/>
<accession>A0A8R1E1U4</accession>
<reference evidence="2" key="2">
    <citation type="submission" date="2022-06" db="UniProtKB">
        <authorList>
            <consortium name="EnsemblMetazoa"/>
        </authorList>
    </citation>
    <scope>IDENTIFICATION</scope>
    <source>
        <strain evidence="2">DF5081</strain>
    </source>
</reference>
<name>A0A8R1E1U4_CAEJA</name>
<dbReference type="OMA" id="WSGNHWV"/>
<keyword evidence="1" id="KW-0812">Transmembrane</keyword>
<feature type="transmembrane region" description="Helical" evidence="1">
    <location>
        <begin position="241"/>
        <end position="261"/>
    </location>
</feature>
<proteinExistence type="predicted"/>
<organism evidence="2 3">
    <name type="scientific">Caenorhabditis japonica</name>
    <dbReference type="NCBI Taxonomy" id="281687"/>
    <lineage>
        <taxon>Eukaryota</taxon>
        <taxon>Metazoa</taxon>
        <taxon>Ecdysozoa</taxon>
        <taxon>Nematoda</taxon>
        <taxon>Chromadorea</taxon>
        <taxon>Rhabditida</taxon>
        <taxon>Rhabditina</taxon>
        <taxon>Rhabditomorpha</taxon>
        <taxon>Rhabditoidea</taxon>
        <taxon>Rhabditidae</taxon>
        <taxon>Peloderinae</taxon>
        <taxon>Caenorhabditis</taxon>
    </lineage>
</organism>
<keyword evidence="1" id="KW-0472">Membrane</keyword>
<evidence type="ECO:0000256" key="1">
    <source>
        <dbReference type="SAM" id="Phobius"/>
    </source>
</evidence>
<evidence type="ECO:0000313" key="2">
    <source>
        <dbReference type="EnsemblMetazoa" id="CJA17917.1"/>
    </source>
</evidence>